<proteinExistence type="predicted"/>
<evidence type="ECO:0000313" key="3">
    <source>
        <dbReference type="Proteomes" id="UP000030645"/>
    </source>
</evidence>
<accession>W9RVD3</accession>
<dbReference type="EMBL" id="KE345719">
    <property type="protein sequence ID" value="EXC12623.1"/>
    <property type="molecule type" value="Genomic_DNA"/>
</dbReference>
<organism evidence="2 3">
    <name type="scientific">Morus notabilis</name>
    <dbReference type="NCBI Taxonomy" id="981085"/>
    <lineage>
        <taxon>Eukaryota</taxon>
        <taxon>Viridiplantae</taxon>
        <taxon>Streptophyta</taxon>
        <taxon>Embryophyta</taxon>
        <taxon>Tracheophyta</taxon>
        <taxon>Spermatophyta</taxon>
        <taxon>Magnoliopsida</taxon>
        <taxon>eudicotyledons</taxon>
        <taxon>Gunneridae</taxon>
        <taxon>Pentapetalae</taxon>
        <taxon>rosids</taxon>
        <taxon>fabids</taxon>
        <taxon>Rosales</taxon>
        <taxon>Moraceae</taxon>
        <taxon>Moreae</taxon>
        <taxon>Morus</taxon>
    </lineage>
</organism>
<reference evidence="3" key="1">
    <citation type="submission" date="2013-01" db="EMBL/GenBank/DDBJ databases">
        <title>Draft Genome Sequence of a Mulberry Tree, Morus notabilis C.K. Schneid.</title>
        <authorList>
            <person name="He N."/>
            <person name="Zhao S."/>
        </authorList>
    </citation>
    <scope>NUCLEOTIDE SEQUENCE</scope>
</reference>
<sequence>MNKFLEPSFSDHPYANHGPNPRSQTISEDFPVSGSPILQIISQSCDLVRHIRGGAISGAIGSPFCRSAKIVMISDETRPHCHQ</sequence>
<dbReference type="Proteomes" id="UP000030645">
    <property type="component" value="Unassembled WGS sequence"/>
</dbReference>
<evidence type="ECO:0000313" key="2">
    <source>
        <dbReference type="EMBL" id="EXC12623.1"/>
    </source>
</evidence>
<dbReference type="AlphaFoldDB" id="W9RVD3"/>
<protein>
    <submittedName>
        <fullName evidence="2">Uncharacterized protein</fullName>
    </submittedName>
</protein>
<evidence type="ECO:0000256" key="1">
    <source>
        <dbReference type="SAM" id="MobiDB-lite"/>
    </source>
</evidence>
<gene>
    <name evidence="2" type="ORF">L484_013001</name>
</gene>
<keyword evidence="3" id="KW-1185">Reference proteome</keyword>
<feature type="region of interest" description="Disordered" evidence="1">
    <location>
        <begin position="1"/>
        <end position="28"/>
    </location>
</feature>
<name>W9RVD3_9ROSA</name>